<feature type="binding site" evidence="8">
    <location>
        <position position="179"/>
    </location>
    <ligand>
        <name>pyridoxal 5'-phosphate</name>
        <dbReference type="ChEBI" id="CHEBI:597326"/>
    </ligand>
</feature>
<feature type="modified residue" description="N6-(pyridoxal phosphate)lysine" evidence="8 9">
    <location>
        <position position="238"/>
    </location>
</feature>
<comment type="pathway">
    <text evidence="2 8">Cofactor biosynthesis; biotin biosynthesis.</text>
</comment>
<name>A0A2S0P8K7_9NEIS</name>
<dbReference type="NCBIfam" id="TIGR00858">
    <property type="entry name" value="bioF"/>
    <property type="match status" value="1"/>
</dbReference>
<feature type="domain" description="Aminotransferase class I/classII large" evidence="10">
    <location>
        <begin position="41"/>
        <end position="379"/>
    </location>
</feature>
<dbReference type="KEGG" id="maer:DAI18_06140"/>
<evidence type="ECO:0000256" key="1">
    <source>
        <dbReference type="ARBA" id="ARBA00001933"/>
    </source>
</evidence>
<dbReference type="UniPathway" id="UPA00078"/>
<dbReference type="SUPFAM" id="SSF53383">
    <property type="entry name" value="PLP-dependent transferases"/>
    <property type="match status" value="1"/>
</dbReference>
<organism evidence="11 12">
    <name type="scientific">Microvirgula aerodenitrificans</name>
    <dbReference type="NCBI Taxonomy" id="57480"/>
    <lineage>
        <taxon>Bacteria</taxon>
        <taxon>Pseudomonadati</taxon>
        <taxon>Pseudomonadota</taxon>
        <taxon>Betaproteobacteria</taxon>
        <taxon>Neisseriales</taxon>
        <taxon>Aquaspirillaceae</taxon>
        <taxon>Microvirgula</taxon>
    </lineage>
</organism>
<dbReference type="InterPro" id="IPR022834">
    <property type="entry name" value="AONS_Proteobacteria"/>
</dbReference>
<feature type="binding site" evidence="8">
    <location>
        <position position="235"/>
    </location>
    <ligand>
        <name>pyridoxal 5'-phosphate</name>
        <dbReference type="ChEBI" id="CHEBI:597326"/>
    </ligand>
</feature>
<evidence type="ECO:0000256" key="2">
    <source>
        <dbReference type="ARBA" id="ARBA00004746"/>
    </source>
</evidence>
<comment type="subunit">
    <text evidence="3 8">Homodimer.</text>
</comment>
<comment type="function">
    <text evidence="8">Catalyzes the decarboxylative condensation of pimeloyl-[acyl-carrier protein] and L-alanine to produce 8-amino-7-oxononanoate (AON), [acyl-carrier protein], and carbon dioxide.</text>
</comment>
<comment type="similarity">
    <text evidence="8">Belongs to the class-II pyridoxal-phosphate-dependent aminotransferase family. BioF subfamily.</text>
</comment>
<evidence type="ECO:0000256" key="6">
    <source>
        <dbReference type="ARBA" id="ARBA00022898"/>
    </source>
</evidence>
<dbReference type="EMBL" id="CP028519">
    <property type="protein sequence ID" value="AVY93671.1"/>
    <property type="molecule type" value="Genomic_DNA"/>
</dbReference>
<reference evidence="11 12" key="1">
    <citation type="submission" date="2018-04" db="EMBL/GenBank/DDBJ databases">
        <title>Denitrifier Microvirgula.</title>
        <authorList>
            <person name="Anderson E."/>
            <person name="Jang J."/>
            <person name="Ishii S."/>
        </authorList>
    </citation>
    <scope>NUCLEOTIDE SEQUENCE [LARGE SCALE GENOMIC DNA]</scope>
    <source>
        <strain evidence="11 12">BE2.4</strain>
    </source>
</reference>
<protein>
    <recommendedName>
        <fullName evidence="8">8-amino-7-oxononanoate synthase</fullName>
        <shortName evidence="8">AONS</shortName>
        <ecNumber evidence="8">2.3.1.47</ecNumber>
    </recommendedName>
    <alternativeName>
        <fullName evidence="8">7-keto-8-amino-pelargonic acid synthase</fullName>
        <shortName evidence="8">7-KAP synthase</shortName>
        <shortName evidence="8">KAPA synthase</shortName>
    </alternativeName>
    <alternativeName>
        <fullName evidence="8">8-amino-7-ketopelargonate synthase</fullName>
    </alternativeName>
</protein>
<comment type="catalytic activity">
    <reaction evidence="7 8">
        <text>6-carboxyhexanoyl-[ACP] + L-alanine + H(+) = (8S)-8-amino-7-oxononanoate + holo-[ACP] + CO2</text>
        <dbReference type="Rhea" id="RHEA:42288"/>
        <dbReference type="Rhea" id="RHEA-COMP:9685"/>
        <dbReference type="Rhea" id="RHEA-COMP:9955"/>
        <dbReference type="ChEBI" id="CHEBI:15378"/>
        <dbReference type="ChEBI" id="CHEBI:16526"/>
        <dbReference type="ChEBI" id="CHEBI:57972"/>
        <dbReference type="ChEBI" id="CHEBI:64479"/>
        <dbReference type="ChEBI" id="CHEBI:78846"/>
        <dbReference type="ChEBI" id="CHEBI:149468"/>
        <dbReference type="EC" id="2.3.1.47"/>
    </reaction>
</comment>
<dbReference type="Pfam" id="PF00155">
    <property type="entry name" value="Aminotran_1_2"/>
    <property type="match status" value="1"/>
</dbReference>
<comment type="cofactor">
    <cofactor evidence="1 8 9">
        <name>pyridoxal 5'-phosphate</name>
        <dbReference type="ChEBI" id="CHEBI:597326"/>
    </cofactor>
</comment>
<evidence type="ECO:0000259" key="10">
    <source>
        <dbReference type="Pfam" id="PF00155"/>
    </source>
</evidence>
<dbReference type="InterPro" id="IPR015422">
    <property type="entry name" value="PyrdxlP-dep_Trfase_small"/>
</dbReference>
<dbReference type="Gene3D" id="3.40.640.10">
    <property type="entry name" value="Type I PLP-dependent aspartate aminotransferase-like (Major domain)"/>
    <property type="match status" value="1"/>
</dbReference>
<dbReference type="GO" id="GO:0009102">
    <property type="term" value="P:biotin biosynthetic process"/>
    <property type="evidence" value="ECO:0007669"/>
    <property type="project" value="UniProtKB-UniRule"/>
</dbReference>
<dbReference type="PANTHER" id="PTHR13693:SF100">
    <property type="entry name" value="8-AMINO-7-OXONONANOATE SYNTHASE"/>
    <property type="match status" value="1"/>
</dbReference>
<dbReference type="InterPro" id="IPR015424">
    <property type="entry name" value="PyrdxlP-dep_Trfase"/>
</dbReference>
<evidence type="ECO:0000313" key="11">
    <source>
        <dbReference type="EMBL" id="AVY93671.1"/>
    </source>
</evidence>
<sequence length="381" mass="39921">MPRPAELADRLADLDARYRRRRRPRVDSPQGPHIVVDGRTYLTFASNDYLGLASDARLIDALADGARRFGAGSGSSHLLTGHLAAHDRFERHFADFVGREAALLFSSGYQANTGVVGALVGRGDTVFSDRLAHASLIDGCRLSGAEHVRFRHNDLDGLESRLAAHPGGARLIAVDAVYSMDGDLAPLADLLALAERYDAWLYVDDAHGFGVLGDGGRGSLAAAGLDSPNLVQLATFGKAAGLAGAAVAGTATVIDWLVNSARTAIFTTACPPSLAHALTVMLDVVGQADERRADLEARIVQLREGAAARGLALLPSRTAIQPFPCGDDAAALAAAARLRERGIWVPAIRPPTVPVGSARLRVSLSAAHSAADVEALLDGLS</sequence>
<evidence type="ECO:0000256" key="7">
    <source>
        <dbReference type="ARBA" id="ARBA00047715"/>
    </source>
</evidence>
<dbReference type="InterPro" id="IPR050087">
    <property type="entry name" value="AON_synthase_class-II"/>
</dbReference>
<evidence type="ECO:0000256" key="4">
    <source>
        <dbReference type="ARBA" id="ARBA00022679"/>
    </source>
</evidence>
<keyword evidence="12" id="KW-1185">Reference proteome</keyword>
<dbReference type="Gene3D" id="3.90.1150.10">
    <property type="entry name" value="Aspartate Aminotransferase, domain 1"/>
    <property type="match status" value="1"/>
</dbReference>
<feature type="binding site" evidence="8">
    <location>
        <position position="133"/>
    </location>
    <ligand>
        <name>substrate</name>
    </ligand>
</feature>
<dbReference type="InterPro" id="IPR004839">
    <property type="entry name" value="Aminotransferase_I/II_large"/>
</dbReference>
<proteinExistence type="inferred from homology"/>
<dbReference type="STRING" id="1122240.GCA_000620105_01276"/>
<dbReference type="EC" id="2.3.1.47" evidence="8"/>
<accession>A0A2S0P8K7</accession>
<keyword evidence="5 8" id="KW-0093">Biotin biosynthesis</keyword>
<evidence type="ECO:0000256" key="8">
    <source>
        <dbReference type="HAMAP-Rule" id="MF_01693"/>
    </source>
</evidence>
<dbReference type="GO" id="GO:0030170">
    <property type="term" value="F:pyridoxal phosphate binding"/>
    <property type="evidence" value="ECO:0007669"/>
    <property type="project" value="UniProtKB-UniRule"/>
</dbReference>
<feature type="binding site" evidence="8">
    <location>
        <position position="207"/>
    </location>
    <ligand>
        <name>pyridoxal 5'-phosphate</name>
        <dbReference type="ChEBI" id="CHEBI:597326"/>
    </ligand>
</feature>
<evidence type="ECO:0000313" key="12">
    <source>
        <dbReference type="Proteomes" id="UP000244173"/>
    </source>
</evidence>
<evidence type="ECO:0000256" key="5">
    <source>
        <dbReference type="ARBA" id="ARBA00022756"/>
    </source>
</evidence>
<evidence type="ECO:0000256" key="9">
    <source>
        <dbReference type="PIRSR" id="PIRSR604723-51"/>
    </source>
</evidence>
<dbReference type="GO" id="GO:0008710">
    <property type="term" value="F:8-amino-7-oxononanoate synthase activity"/>
    <property type="evidence" value="ECO:0007669"/>
    <property type="project" value="UniProtKB-UniRule"/>
</dbReference>
<keyword evidence="4 8" id="KW-0808">Transferase</keyword>
<feature type="binding site" evidence="8">
    <location>
        <begin position="108"/>
        <end position="109"/>
    </location>
    <ligand>
        <name>pyridoxal 5'-phosphate</name>
        <dbReference type="ChEBI" id="CHEBI:597326"/>
    </ligand>
</feature>
<feature type="binding site" evidence="8">
    <location>
        <position position="352"/>
    </location>
    <ligand>
        <name>substrate</name>
    </ligand>
</feature>
<dbReference type="Proteomes" id="UP000244173">
    <property type="component" value="Chromosome"/>
</dbReference>
<keyword evidence="6 8" id="KW-0663">Pyridoxal phosphate</keyword>
<dbReference type="PANTHER" id="PTHR13693">
    <property type="entry name" value="CLASS II AMINOTRANSFERASE/8-AMINO-7-OXONONANOATE SYNTHASE"/>
    <property type="match status" value="1"/>
</dbReference>
<dbReference type="RefSeq" id="WP_028498645.1">
    <property type="nucleotide sequence ID" value="NZ_CP028519.1"/>
</dbReference>
<dbReference type="InterPro" id="IPR004723">
    <property type="entry name" value="AONS_Archaea/Proteobacteria"/>
</dbReference>
<dbReference type="AlphaFoldDB" id="A0A2S0P8K7"/>
<dbReference type="InterPro" id="IPR015421">
    <property type="entry name" value="PyrdxlP-dep_Trfase_major"/>
</dbReference>
<gene>
    <name evidence="8 11" type="primary">bioF</name>
    <name evidence="11" type="ORF">DAI18_06140</name>
</gene>
<feature type="binding site" evidence="8">
    <location>
        <position position="21"/>
    </location>
    <ligand>
        <name>substrate</name>
    </ligand>
</feature>
<evidence type="ECO:0000256" key="3">
    <source>
        <dbReference type="ARBA" id="ARBA00011738"/>
    </source>
</evidence>
<dbReference type="OrthoDB" id="9807157at2"/>
<dbReference type="HAMAP" id="MF_01693">
    <property type="entry name" value="BioF_aminotrans_2"/>
    <property type="match status" value="1"/>
</dbReference>